<organism evidence="1 2">
    <name type="scientific">Ichthyobacterium seriolicida</name>
    <dbReference type="NCBI Taxonomy" id="242600"/>
    <lineage>
        <taxon>Bacteria</taxon>
        <taxon>Pseudomonadati</taxon>
        <taxon>Bacteroidota</taxon>
        <taxon>Flavobacteriia</taxon>
        <taxon>Flavobacteriales</taxon>
        <taxon>Ichthyobacteriaceae</taxon>
        <taxon>Ichthyobacterium</taxon>
    </lineage>
</organism>
<name>A0A1J1DWW5_9FLAO</name>
<evidence type="ECO:0000313" key="1">
    <source>
        <dbReference type="EMBL" id="BAV94354.1"/>
    </source>
</evidence>
<dbReference type="Proteomes" id="UP000243197">
    <property type="component" value="Chromosome"/>
</dbReference>
<protein>
    <submittedName>
        <fullName evidence="1">Uncharacterized protein</fullName>
    </submittedName>
</protein>
<dbReference type="AlphaFoldDB" id="A0A1J1DWW5"/>
<reference evidence="1 2" key="1">
    <citation type="submission" date="2014-03" db="EMBL/GenBank/DDBJ databases">
        <title>complete genome sequence of Flavobacteriaceae bacterium JBKA-6.</title>
        <authorList>
            <person name="Takano T."/>
            <person name="Nakamura Y."/>
            <person name="Takuma S."/>
            <person name="Yasuike M."/>
            <person name="Matsuyama T."/>
            <person name="Sakai T."/>
            <person name="Fujiwara A."/>
            <person name="Kimoto K."/>
            <person name="Fukuda Y."/>
            <person name="Kondo H."/>
            <person name="Hirono I."/>
            <person name="Nakayasu C."/>
        </authorList>
    </citation>
    <scope>NUCLEOTIDE SEQUENCE [LARGE SCALE GENOMIC DNA]</scope>
    <source>
        <strain evidence="1 2">JBKA-6</strain>
    </source>
</reference>
<sequence>MIYHACSVVRACKRALMMGIYLWDLIKEIPKKPLAIRIMKETGHIP</sequence>
<proteinExistence type="predicted"/>
<accession>A0A1J1DWW5</accession>
<gene>
    <name evidence="1" type="ORF">JBKA6_0341</name>
</gene>
<keyword evidence="2" id="KW-1185">Reference proteome</keyword>
<dbReference type="KEGG" id="ise:JBKA6_0341"/>
<dbReference type="EMBL" id="AP014564">
    <property type="protein sequence ID" value="BAV94354.1"/>
    <property type="molecule type" value="Genomic_DNA"/>
</dbReference>
<evidence type="ECO:0000313" key="2">
    <source>
        <dbReference type="Proteomes" id="UP000243197"/>
    </source>
</evidence>